<dbReference type="InterPro" id="IPR037143">
    <property type="entry name" value="4-PPantetheinyl_Trfase_dom_sf"/>
</dbReference>
<dbReference type="EMBL" id="BNEA01000015">
    <property type="protein sequence ID" value="GHI54796.1"/>
    <property type="molecule type" value="Genomic_DNA"/>
</dbReference>
<keyword evidence="2" id="KW-1185">Reference proteome</keyword>
<dbReference type="Proteomes" id="UP000646738">
    <property type="component" value="Unassembled WGS sequence"/>
</dbReference>
<evidence type="ECO:0000313" key="1">
    <source>
        <dbReference type="EMBL" id="GHI54796.1"/>
    </source>
</evidence>
<organism evidence="1 2">
    <name type="scientific">Streptomyces rubradiris</name>
    <name type="common">Streptomyces achromogenes subsp. rubradiris</name>
    <dbReference type="NCBI Taxonomy" id="285531"/>
    <lineage>
        <taxon>Bacteria</taxon>
        <taxon>Bacillati</taxon>
        <taxon>Actinomycetota</taxon>
        <taxon>Actinomycetes</taxon>
        <taxon>Kitasatosporales</taxon>
        <taxon>Streptomycetaceae</taxon>
        <taxon>Streptomyces</taxon>
    </lineage>
</organism>
<sequence length="64" mass="6953">MAAHAEVWAALGVGAEPALPLQYGVLGLVASEREQRMAARLTGERPELPRHRPLFSAKEALYKA</sequence>
<gene>
    <name evidence="1" type="ORF">Srubr_46420</name>
</gene>
<protein>
    <submittedName>
        <fullName evidence="1">Uncharacterized protein</fullName>
    </submittedName>
</protein>
<dbReference type="SUPFAM" id="SSF56214">
    <property type="entry name" value="4'-phosphopantetheinyl transferase"/>
    <property type="match status" value="1"/>
</dbReference>
<comment type="caution">
    <text evidence="1">The sequence shown here is derived from an EMBL/GenBank/DDBJ whole genome shotgun (WGS) entry which is preliminary data.</text>
</comment>
<dbReference type="RefSeq" id="WP_189997213.1">
    <property type="nucleotide sequence ID" value="NZ_BNCB01000013.1"/>
</dbReference>
<evidence type="ECO:0000313" key="2">
    <source>
        <dbReference type="Proteomes" id="UP000646738"/>
    </source>
</evidence>
<reference evidence="2" key="1">
    <citation type="submission" date="2023-07" db="EMBL/GenBank/DDBJ databases">
        <title>Whole genome shotgun sequence of Streptomyces achromogenes subsp. rubradiris NBRC 14000.</title>
        <authorList>
            <person name="Komaki H."/>
            <person name="Tamura T."/>
        </authorList>
    </citation>
    <scope>NUCLEOTIDE SEQUENCE [LARGE SCALE GENOMIC DNA]</scope>
    <source>
        <strain evidence="2">NBRC 14000</strain>
    </source>
</reference>
<accession>A0ABQ3RG11</accession>
<name>A0ABQ3RG11_STRRR</name>
<proteinExistence type="predicted"/>